<gene>
    <name evidence="17" type="primary">treZ</name>
    <name evidence="17" type="ORF">ACIB24_19175</name>
</gene>
<dbReference type="InterPro" id="IPR014756">
    <property type="entry name" value="Ig_E-set"/>
</dbReference>
<evidence type="ECO:0000256" key="10">
    <source>
        <dbReference type="ARBA" id="ARBA00032057"/>
    </source>
</evidence>
<evidence type="ECO:0000313" key="18">
    <source>
        <dbReference type="Proteomes" id="UP001612915"/>
    </source>
</evidence>
<evidence type="ECO:0000256" key="1">
    <source>
        <dbReference type="ARBA" id="ARBA00004496"/>
    </source>
</evidence>
<evidence type="ECO:0000256" key="4">
    <source>
        <dbReference type="ARBA" id="ARBA00012268"/>
    </source>
</evidence>
<keyword evidence="6" id="KW-0963">Cytoplasm</keyword>
<dbReference type="GO" id="GO:0033942">
    <property type="term" value="F:4-alpha-D-(1-&gt;4)-alpha-D-glucanotrehalose trehalohydrolase activity"/>
    <property type="evidence" value="ECO:0007669"/>
    <property type="project" value="UniProtKB-EC"/>
</dbReference>
<feature type="domain" description="Glycosyl hydrolase family 13 catalytic" evidence="16">
    <location>
        <begin position="117"/>
        <end position="517"/>
    </location>
</feature>
<dbReference type="Pfam" id="PF02922">
    <property type="entry name" value="CBM_48"/>
    <property type="match status" value="1"/>
</dbReference>
<dbReference type="NCBIfam" id="TIGR02402">
    <property type="entry name" value="trehalose_TreZ"/>
    <property type="match status" value="1"/>
</dbReference>
<evidence type="ECO:0000256" key="13">
    <source>
        <dbReference type="NCBIfam" id="TIGR02402"/>
    </source>
</evidence>
<dbReference type="InterPro" id="IPR013783">
    <property type="entry name" value="Ig-like_fold"/>
</dbReference>
<evidence type="ECO:0000313" key="17">
    <source>
        <dbReference type="EMBL" id="MFI7589192.1"/>
    </source>
</evidence>
<keyword evidence="18" id="KW-1185">Reference proteome</keyword>
<comment type="pathway">
    <text evidence="2 14">Glycan biosynthesis; trehalose biosynthesis.</text>
</comment>
<keyword evidence="8" id="KW-0119">Carbohydrate metabolism</keyword>
<evidence type="ECO:0000256" key="11">
    <source>
        <dbReference type="ARBA" id="ARBA00033284"/>
    </source>
</evidence>
<evidence type="ECO:0000256" key="5">
    <source>
        <dbReference type="ARBA" id="ARBA00015938"/>
    </source>
</evidence>
<feature type="region of interest" description="Disordered" evidence="15">
    <location>
        <begin position="461"/>
        <end position="497"/>
    </location>
</feature>
<dbReference type="SUPFAM" id="SSF51445">
    <property type="entry name" value="(Trans)glycosidases"/>
    <property type="match status" value="1"/>
</dbReference>
<evidence type="ECO:0000256" key="6">
    <source>
        <dbReference type="ARBA" id="ARBA00022490"/>
    </source>
</evidence>
<dbReference type="InterPro" id="IPR017853">
    <property type="entry name" value="GH"/>
</dbReference>
<dbReference type="CDD" id="cd11325">
    <property type="entry name" value="AmyAc_GTHase"/>
    <property type="match status" value="1"/>
</dbReference>
<dbReference type="InterPro" id="IPR044901">
    <property type="entry name" value="Trehalose_TreZ_E-set_sf"/>
</dbReference>
<dbReference type="EC" id="3.2.1.141" evidence="4 13"/>
<comment type="subcellular location">
    <subcellularLocation>
        <location evidence="1">Cytoplasm</location>
    </subcellularLocation>
</comment>
<dbReference type="Gene3D" id="2.60.40.10">
    <property type="entry name" value="Immunoglobulins"/>
    <property type="match status" value="1"/>
</dbReference>
<sequence length="628" mass="67933">MHEFSVWAPNAARVMLHLPGTGPEPGNGEQPGDEHHERVVPMDRADGGWWRASVLGAGHGTDYSFTLDGGPPRPDPRSAWQPAGVHGPSRVFDPGWYDWSDAGWAGVAVADGPVFYELHVGTFTPTGTLDSAIDRLGHLVELGVDVVELLPVAGSPGPRGWGYDGVNLYAVHEAYGGPEALQRFVDAAHGHGLAVCLDVVYNHLGPDGNYLRDFGPYFSGKHHTPWGEAVNLDDEGAPAVRAFIVDNAVRWFRDFHVDCLRLDAVHALVDSSPQHILAELSDAVAALSAQLGRPLGLVAESDLNDPATVEATSDGGFGMDAQWADDVHHALHAWLTGETFGYYCDFGSVEVLARVLTGVFRHTGDYSAFRGQTWGHPVDPARHRGHSFVVATQTHDQVGNRAAGDRPSASQSPGRLAAAAALVLTSPFTPMLFMGEEWAASTPWQFFTSFESPELAQAVREGRRAEFAGHGGDWSADDVPDPQDPATRDRSVLDWSEPGTGEHAPLLEWYRALIALRREEPELRDDDLAAVRVDVPDDPAENWVAVHRGRFSVLVNIGPRPATLPCGEGARSRLGFGEVGWEDPGGRSPVTRAGTYLLGPDSVAVVAVPRSDWYMDRDGNFSYEEPHA</sequence>
<evidence type="ECO:0000256" key="9">
    <source>
        <dbReference type="ARBA" id="ARBA00023295"/>
    </source>
</evidence>
<dbReference type="SUPFAM" id="SSF81296">
    <property type="entry name" value="E set domains"/>
    <property type="match status" value="1"/>
</dbReference>
<keyword evidence="9 14" id="KW-0326">Glycosidase</keyword>
<comment type="caution">
    <text evidence="17">The sequence shown here is derived from an EMBL/GenBank/DDBJ whole genome shotgun (WGS) entry which is preliminary data.</text>
</comment>
<evidence type="ECO:0000256" key="2">
    <source>
        <dbReference type="ARBA" id="ARBA00005199"/>
    </source>
</evidence>
<dbReference type="Proteomes" id="UP001612915">
    <property type="component" value="Unassembled WGS sequence"/>
</dbReference>
<evidence type="ECO:0000256" key="3">
    <source>
        <dbReference type="ARBA" id="ARBA00008061"/>
    </source>
</evidence>
<name>A0ABW8ATH9_9ACTN</name>
<dbReference type="CDD" id="cd02853">
    <property type="entry name" value="E_set_MTHase_like_N"/>
    <property type="match status" value="1"/>
</dbReference>
<dbReference type="PIRSF" id="PIRSF006337">
    <property type="entry name" value="Trehalose_TreZ"/>
    <property type="match status" value="1"/>
</dbReference>
<dbReference type="Pfam" id="PF00128">
    <property type="entry name" value="Alpha-amylase"/>
    <property type="match status" value="1"/>
</dbReference>
<dbReference type="PANTHER" id="PTHR43651">
    <property type="entry name" value="1,4-ALPHA-GLUCAN-BRANCHING ENZYME"/>
    <property type="match status" value="1"/>
</dbReference>
<reference evidence="17 18" key="1">
    <citation type="submission" date="2024-10" db="EMBL/GenBank/DDBJ databases">
        <title>The Natural Products Discovery Center: Release of the First 8490 Sequenced Strains for Exploring Actinobacteria Biosynthetic Diversity.</title>
        <authorList>
            <person name="Kalkreuter E."/>
            <person name="Kautsar S.A."/>
            <person name="Yang D."/>
            <person name="Bader C.D."/>
            <person name="Teijaro C.N."/>
            <person name="Fluegel L."/>
            <person name="Davis C.M."/>
            <person name="Simpson J.R."/>
            <person name="Lauterbach L."/>
            <person name="Steele A.D."/>
            <person name="Gui C."/>
            <person name="Meng S."/>
            <person name="Li G."/>
            <person name="Viehrig K."/>
            <person name="Ye F."/>
            <person name="Su P."/>
            <person name="Kiefer A.F."/>
            <person name="Nichols A."/>
            <person name="Cepeda A.J."/>
            <person name="Yan W."/>
            <person name="Fan B."/>
            <person name="Jiang Y."/>
            <person name="Adhikari A."/>
            <person name="Zheng C.-J."/>
            <person name="Schuster L."/>
            <person name="Cowan T.M."/>
            <person name="Smanski M.J."/>
            <person name="Chevrette M.G."/>
            <person name="De Carvalho L.P.S."/>
            <person name="Shen B."/>
        </authorList>
    </citation>
    <scope>NUCLEOTIDE SEQUENCE [LARGE SCALE GENOMIC DNA]</scope>
    <source>
        <strain evidence="17 18">NPDC049639</strain>
    </source>
</reference>
<evidence type="ECO:0000256" key="7">
    <source>
        <dbReference type="ARBA" id="ARBA00022801"/>
    </source>
</evidence>
<keyword evidence="7 14" id="KW-0378">Hydrolase</keyword>
<dbReference type="Gene3D" id="3.20.20.80">
    <property type="entry name" value="Glycosidases"/>
    <property type="match status" value="1"/>
</dbReference>
<accession>A0ABW8ATH9</accession>
<evidence type="ECO:0000256" key="15">
    <source>
        <dbReference type="SAM" id="MobiDB-lite"/>
    </source>
</evidence>
<dbReference type="SMART" id="SM00642">
    <property type="entry name" value="Aamy"/>
    <property type="match status" value="1"/>
</dbReference>
<evidence type="ECO:0000256" key="12">
    <source>
        <dbReference type="ARBA" id="ARBA00034013"/>
    </source>
</evidence>
<evidence type="ECO:0000259" key="16">
    <source>
        <dbReference type="SMART" id="SM00642"/>
    </source>
</evidence>
<dbReference type="PANTHER" id="PTHR43651:SF11">
    <property type="entry name" value="MALTO-OLIGOSYLTREHALOSE TREHALOHYDROLASE"/>
    <property type="match status" value="1"/>
</dbReference>
<dbReference type="Gene3D" id="1.10.10.760">
    <property type="entry name" value="E-set domains of sugar-utilizing enzymes"/>
    <property type="match status" value="1"/>
</dbReference>
<evidence type="ECO:0000256" key="8">
    <source>
        <dbReference type="ARBA" id="ARBA00023277"/>
    </source>
</evidence>
<organism evidence="17 18">
    <name type="scientific">Spongisporangium articulatum</name>
    <dbReference type="NCBI Taxonomy" id="3362603"/>
    <lineage>
        <taxon>Bacteria</taxon>
        <taxon>Bacillati</taxon>
        <taxon>Actinomycetota</taxon>
        <taxon>Actinomycetes</taxon>
        <taxon>Kineosporiales</taxon>
        <taxon>Kineosporiaceae</taxon>
        <taxon>Spongisporangium</taxon>
    </lineage>
</organism>
<dbReference type="EMBL" id="JBITLV010000007">
    <property type="protein sequence ID" value="MFI7589192.1"/>
    <property type="molecule type" value="Genomic_DNA"/>
</dbReference>
<dbReference type="InterPro" id="IPR004193">
    <property type="entry name" value="Glyco_hydro_13_N"/>
</dbReference>
<dbReference type="InterPro" id="IPR006047">
    <property type="entry name" value="GH13_cat_dom"/>
</dbReference>
<dbReference type="InterPro" id="IPR012768">
    <property type="entry name" value="Trehalose_TreZ"/>
</dbReference>
<evidence type="ECO:0000256" key="14">
    <source>
        <dbReference type="PIRNR" id="PIRNR006337"/>
    </source>
</evidence>
<comment type="catalytic activity">
    <reaction evidence="12 14">
        <text>hydrolysis of (1-&gt;4)-alpha-D-glucosidic linkage in 4-alpha-D-[(1-&gt;4)-alpha-D-glucanosyl]n trehalose to yield trehalose and (1-&gt;4)-alpha-D-glucan.</text>
        <dbReference type="EC" id="3.2.1.141"/>
    </reaction>
</comment>
<protein>
    <recommendedName>
        <fullName evidence="5 13">Malto-oligosyltrehalose trehalohydrolase</fullName>
        <shortName evidence="14">MTHase</shortName>
        <ecNumber evidence="4 13">3.2.1.141</ecNumber>
    </recommendedName>
    <alternativeName>
        <fullName evidence="11 14">4-alpha-D-((1-&gt;4)-alpha-D-glucano)trehalose trehalohydrolase</fullName>
    </alternativeName>
    <alternativeName>
        <fullName evidence="10 14">Maltooligosyl trehalose trehalohydrolase</fullName>
    </alternativeName>
</protein>
<proteinExistence type="inferred from homology"/>
<comment type="similarity">
    <text evidence="3 14">Belongs to the glycosyl hydrolase 13 family.</text>
</comment>
<dbReference type="RefSeq" id="WP_398283672.1">
    <property type="nucleotide sequence ID" value="NZ_JBITLV010000007.1"/>
</dbReference>